<name>A0AA88LY87_CHASR</name>
<reference evidence="1" key="1">
    <citation type="submission" date="2023-07" db="EMBL/GenBank/DDBJ databases">
        <title>Chromosome-level Genome Assembly of Striped Snakehead (Channa striata).</title>
        <authorList>
            <person name="Liu H."/>
        </authorList>
    </citation>
    <scope>NUCLEOTIDE SEQUENCE</scope>
    <source>
        <strain evidence="1">Gz</strain>
        <tissue evidence="1">Muscle</tissue>
    </source>
</reference>
<keyword evidence="2" id="KW-1185">Reference proteome</keyword>
<accession>A0AA88LY87</accession>
<organism evidence="1 2">
    <name type="scientific">Channa striata</name>
    <name type="common">Snakehead murrel</name>
    <name type="synonym">Ophicephalus striatus</name>
    <dbReference type="NCBI Taxonomy" id="64152"/>
    <lineage>
        <taxon>Eukaryota</taxon>
        <taxon>Metazoa</taxon>
        <taxon>Chordata</taxon>
        <taxon>Craniata</taxon>
        <taxon>Vertebrata</taxon>
        <taxon>Euteleostomi</taxon>
        <taxon>Actinopterygii</taxon>
        <taxon>Neopterygii</taxon>
        <taxon>Teleostei</taxon>
        <taxon>Neoteleostei</taxon>
        <taxon>Acanthomorphata</taxon>
        <taxon>Anabantaria</taxon>
        <taxon>Anabantiformes</taxon>
        <taxon>Channoidei</taxon>
        <taxon>Channidae</taxon>
        <taxon>Channa</taxon>
    </lineage>
</organism>
<comment type="caution">
    <text evidence="1">The sequence shown here is derived from an EMBL/GenBank/DDBJ whole genome shotgun (WGS) entry which is preliminary data.</text>
</comment>
<protein>
    <submittedName>
        <fullName evidence="1">Uncharacterized protein</fullName>
    </submittedName>
</protein>
<dbReference type="AlphaFoldDB" id="A0AA88LY87"/>
<dbReference type="Proteomes" id="UP001187415">
    <property type="component" value="Unassembled WGS sequence"/>
</dbReference>
<gene>
    <name evidence="1" type="ORF">Q5P01_020807</name>
</gene>
<dbReference type="EMBL" id="JAUPFM010000016">
    <property type="protein sequence ID" value="KAK2826593.1"/>
    <property type="molecule type" value="Genomic_DNA"/>
</dbReference>
<evidence type="ECO:0000313" key="2">
    <source>
        <dbReference type="Proteomes" id="UP001187415"/>
    </source>
</evidence>
<proteinExistence type="predicted"/>
<sequence>MSFYVVAPVPARTECGPGGRRRTRESSPELLEVFPNWISDFPSVEADTPNRPDLEFFLLEYAVFSFHATN</sequence>
<evidence type="ECO:0000313" key="1">
    <source>
        <dbReference type="EMBL" id="KAK2826593.1"/>
    </source>
</evidence>